<proteinExistence type="predicted"/>
<name>A0A8T0HW47_CERPU</name>
<keyword evidence="1" id="KW-0472">Membrane</keyword>
<keyword evidence="1" id="KW-1133">Transmembrane helix</keyword>
<evidence type="ECO:0000313" key="3">
    <source>
        <dbReference type="Proteomes" id="UP000822688"/>
    </source>
</evidence>
<evidence type="ECO:0000256" key="1">
    <source>
        <dbReference type="SAM" id="Phobius"/>
    </source>
</evidence>
<accession>A0A8T0HW47</accession>
<organism evidence="2 3">
    <name type="scientific">Ceratodon purpureus</name>
    <name type="common">Fire moss</name>
    <name type="synonym">Dicranum purpureum</name>
    <dbReference type="NCBI Taxonomy" id="3225"/>
    <lineage>
        <taxon>Eukaryota</taxon>
        <taxon>Viridiplantae</taxon>
        <taxon>Streptophyta</taxon>
        <taxon>Embryophyta</taxon>
        <taxon>Bryophyta</taxon>
        <taxon>Bryophytina</taxon>
        <taxon>Bryopsida</taxon>
        <taxon>Dicranidae</taxon>
        <taxon>Pseudoditrichales</taxon>
        <taxon>Ditrichaceae</taxon>
        <taxon>Ceratodon</taxon>
    </lineage>
</organism>
<sequence>MSSSNLIFISNKCIIFFNRVLFFLAKSLCLLYGYLGRTFIRVLLMFLNVCGFCVDSLIYSAQVGWASAQSLRALDL</sequence>
<reference evidence="2" key="1">
    <citation type="submission" date="2020-06" db="EMBL/GenBank/DDBJ databases">
        <title>WGS assembly of Ceratodon purpureus strain R40.</title>
        <authorList>
            <person name="Carey S.B."/>
            <person name="Jenkins J."/>
            <person name="Shu S."/>
            <person name="Lovell J.T."/>
            <person name="Sreedasyam A."/>
            <person name="Maumus F."/>
            <person name="Tiley G.P."/>
            <person name="Fernandez-Pozo N."/>
            <person name="Barry K."/>
            <person name="Chen C."/>
            <person name="Wang M."/>
            <person name="Lipzen A."/>
            <person name="Daum C."/>
            <person name="Saski C.A."/>
            <person name="Payton A.C."/>
            <person name="Mcbreen J.C."/>
            <person name="Conrad R.E."/>
            <person name="Kollar L.M."/>
            <person name="Olsson S."/>
            <person name="Huttunen S."/>
            <person name="Landis J.B."/>
            <person name="Wickett N.J."/>
            <person name="Johnson M.G."/>
            <person name="Rensing S.A."/>
            <person name="Grimwood J."/>
            <person name="Schmutz J."/>
            <person name="Mcdaniel S.F."/>
        </authorList>
    </citation>
    <scope>NUCLEOTIDE SEQUENCE</scope>
    <source>
        <strain evidence="2">R40</strain>
    </source>
</reference>
<protein>
    <submittedName>
        <fullName evidence="2">Uncharacterized protein</fullName>
    </submittedName>
</protein>
<comment type="caution">
    <text evidence="2">The sequence shown here is derived from an EMBL/GenBank/DDBJ whole genome shotgun (WGS) entry which is preliminary data.</text>
</comment>
<feature type="transmembrane region" description="Helical" evidence="1">
    <location>
        <begin position="42"/>
        <end position="61"/>
    </location>
</feature>
<gene>
    <name evidence="2" type="ORF">KC19_VG332500</name>
</gene>
<keyword evidence="1" id="KW-0812">Transmembrane</keyword>
<dbReference type="EMBL" id="CM026426">
    <property type="protein sequence ID" value="KAG0575274.1"/>
    <property type="molecule type" value="Genomic_DNA"/>
</dbReference>
<keyword evidence="3" id="KW-1185">Reference proteome</keyword>
<dbReference type="AlphaFoldDB" id="A0A8T0HW47"/>
<evidence type="ECO:0000313" key="2">
    <source>
        <dbReference type="EMBL" id="KAG0575274.1"/>
    </source>
</evidence>
<dbReference type="Proteomes" id="UP000822688">
    <property type="component" value="Chromosome V"/>
</dbReference>
<feature type="transmembrane region" description="Helical" evidence="1">
    <location>
        <begin position="14"/>
        <end position="35"/>
    </location>
</feature>